<dbReference type="HOGENOM" id="CLU_1644743_0_0_1"/>
<name>A0A0C3ALH5_SERVB</name>
<dbReference type="EMBL" id="KN824401">
    <property type="protein sequence ID" value="KIM20899.1"/>
    <property type="molecule type" value="Genomic_DNA"/>
</dbReference>
<organism evidence="1 2">
    <name type="scientific">Serendipita vermifera MAFF 305830</name>
    <dbReference type="NCBI Taxonomy" id="933852"/>
    <lineage>
        <taxon>Eukaryota</taxon>
        <taxon>Fungi</taxon>
        <taxon>Dikarya</taxon>
        <taxon>Basidiomycota</taxon>
        <taxon>Agaricomycotina</taxon>
        <taxon>Agaricomycetes</taxon>
        <taxon>Sebacinales</taxon>
        <taxon>Serendipitaceae</taxon>
        <taxon>Serendipita</taxon>
    </lineage>
</organism>
<evidence type="ECO:0000313" key="2">
    <source>
        <dbReference type="Proteomes" id="UP000054097"/>
    </source>
</evidence>
<dbReference type="Proteomes" id="UP000054097">
    <property type="component" value="Unassembled WGS sequence"/>
</dbReference>
<evidence type="ECO:0000313" key="1">
    <source>
        <dbReference type="EMBL" id="KIM20899.1"/>
    </source>
</evidence>
<proteinExistence type="predicted"/>
<sequence>MAARERELGKRRPTIILFDPSVGPTRVAEVHRAAPQTCKSFKYSIKASGNVDWRYHECLYTGCCDCLRVLDSLTICHTKLNYGAIYDAYFIGVFSELSKQKARNAATAEKRRAGKHGEAVLVAEGLIGTIVRMNSHHRSYSGSGTIEEAEEYISCSDFNSL</sequence>
<keyword evidence="2" id="KW-1185">Reference proteome</keyword>
<reference evidence="1 2" key="1">
    <citation type="submission" date="2014-04" db="EMBL/GenBank/DDBJ databases">
        <authorList>
            <consortium name="DOE Joint Genome Institute"/>
            <person name="Kuo A."/>
            <person name="Zuccaro A."/>
            <person name="Kohler A."/>
            <person name="Nagy L.G."/>
            <person name="Floudas D."/>
            <person name="Copeland A."/>
            <person name="Barry K.W."/>
            <person name="Cichocki N."/>
            <person name="Veneault-Fourrey C."/>
            <person name="LaButti K."/>
            <person name="Lindquist E.A."/>
            <person name="Lipzen A."/>
            <person name="Lundell T."/>
            <person name="Morin E."/>
            <person name="Murat C."/>
            <person name="Sun H."/>
            <person name="Tunlid A."/>
            <person name="Henrissat B."/>
            <person name="Grigoriev I.V."/>
            <person name="Hibbett D.S."/>
            <person name="Martin F."/>
            <person name="Nordberg H.P."/>
            <person name="Cantor M.N."/>
            <person name="Hua S.X."/>
        </authorList>
    </citation>
    <scope>NUCLEOTIDE SEQUENCE [LARGE SCALE GENOMIC DNA]</scope>
    <source>
        <strain evidence="1 2">MAFF 305830</strain>
    </source>
</reference>
<reference evidence="2" key="2">
    <citation type="submission" date="2015-01" db="EMBL/GenBank/DDBJ databases">
        <title>Evolutionary Origins and Diversification of the Mycorrhizal Mutualists.</title>
        <authorList>
            <consortium name="DOE Joint Genome Institute"/>
            <consortium name="Mycorrhizal Genomics Consortium"/>
            <person name="Kohler A."/>
            <person name="Kuo A."/>
            <person name="Nagy L.G."/>
            <person name="Floudas D."/>
            <person name="Copeland A."/>
            <person name="Barry K.W."/>
            <person name="Cichocki N."/>
            <person name="Veneault-Fourrey C."/>
            <person name="LaButti K."/>
            <person name="Lindquist E.A."/>
            <person name="Lipzen A."/>
            <person name="Lundell T."/>
            <person name="Morin E."/>
            <person name="Murat C."/>
            <person name="Riley R."/>
            <person name="Ohm R."/>
            <person name="Sun H."/>
            <person name="Tunlid A."/>
            <person name="Henrissat B."/>
            <person name="Grigoriev I.V."/>
            <person name="Hibbett D.S."/>
            <person name="Martin F."/>
        </authorList>
    </citation>
    <scope>NUCLEOTIDE SEQUENCE [LARGE SCALE GENOMIC DNA]</scope>
    <source>
        <strain evidence="2">MAFF 305830</strain>
    </source>
</reference>
<accession>A0A0C3ALH5</accession>
<protein>
    <submittedName>
        <fullName evidence="1">Uncharacterized protein</fullName>
    </submittedName>
</protein>
<dbReference type="AlphaFoldDB" id="A0A0C3ALH5"/>
<gene>
    <name evidence="1" type="ORF">M408DRAFT_305918</name>
</gene>